<gene>
    <name evidence="2" type="ORF">psyc5s11_50470</name>
</gene>
<dbReference type="Gene3D" id="1.20.1270.70">
    <property type="entry name" value="Designed single chain three-helix bundle"/>
    <property type="match status" value="1"/>
</dbReference>
<evidence type="ECO:0000256" key="1">
    <source>
        <dbReference type="SAM" id="Coils"/>
    </source>
</evidence>
<name>A0ABM7TAN4_9CLOT</name>
<evidence type="ECO:0008006" key="4">
    <source>
        <dbReference type="Google" id="ProtNLM"/>
    </source>
</evidence>
<accession>A0ABM7TAN4</accession>
<keyword evidence="3" id="KW-1185">Reference proteome</keyword>
<keyword evidence="1" id="KW-0175">Coiled coil</keyword>
<evidence type="ECO:0000313" key="3">
    <source>
        <dbReference type="Proteomes" id="UP000824633"/>
    </source>
</evidence>
<sequence>MENEILEILKTINGRFDKLEEKVDKLDEGQKKIVARIDKVDARLDKIDVRLDNLENGQREIKAKLDDMTDDMTRELSNIAIKVSGVDAITAKNVHKIADLDMELTRVKAMH</sequence>
<dbReference type="Proteomes" id="UP000824633">
    <property type="component" value="Chromosome"/>
</dbReference>
<dbReference type="RefSeq" id="WP_224035200.1">
    <property type="nucleotide sequence ID" value="NZ_AP024849.1"/>
</dbReference>
<organism evidence="2 3">
    <name type="scientific">Clostridium gelidum</name>
    <dbReference type="NCBI Taxonomy" id="704125"/>
    <lineage>
        <taxon>Bacteria</taxon>
        <taxon>Bacillati</taxon>
        <taxon>Bacillota</taxon>
        <taxon>Clostridia</taxon>
        <taxon>Eubacteriales</taxon>
        <taxon>Clostridiaceae</taxon>
        <taxon>Clostridium</taxon>
    </lineage>
</organism>
<dbReference type="EMBL" id="AP024849">
    <property type="protein sequence ID" value="BCZ48980.1"/>
    <property type="molecule type" value="Genomic_DNA"/>
</dbReference>
<feature type="coiled-coil region" evidence="1">
    <location>
        <begin position="9"/>
        <end position="71"/>
    </location>
</feature>
<reference evidence="3" key="1">
    <citation type="submission" date="2021-07" db="EMBL/GenBank/DDBJ databases">
        <title>Complete genome sequencing of a Clostridium isolate.</title>
        <authorList>
            <person name="Ueki A."/>
            <person name="Tonouchi A."/>
        </authorList>
    </citation>
    <scope>NUCLEOTIDE SEQUENCE [LARGE SCALE GENOMIC DNA]</scope>
    <source>
        <strain evidence="3">C5S11</strain>
    </source>
</reference>
<proteinExistence type="predicted"/>
<protein>
    <recommendedName>
        <fullName evidence="4">t-SNARE coiled-coil homology domain-containing protein</fullName>
    </recommendedName>
</protein>
<evidence type="ECO:0000313" key="2">
    <source>
        <dbReference type="EMBL" id="BCZ48980.1"/>
    </source>
</evidence>